<dbReference type="Pfam" id="PF01513">
    <property type="entry name" value="NAD_kinase"/>
    <property type="match status" value="1"/>
</dbReference>
<evidence type="ECO:0000256" key="13">
    <source>
        <dbReference type="ARBA" id="ARBA00048721"/>
    </source>
</evidence>
<keyword evidence="9" id="KW-0067">ATP-binding</keyword>
<dbReference type="SUPFAM" id="SSF111331">
    <property type="entry name" value="NAD kinase/diacylglycerol kinase-like"/>
    <property type="match status" value="1"/>
</dbReference>
<proteinExistence type="predicted"/>
<dbReference type="Gene3D" id="3.40.50.620">
    <property type="entry name" value="HUPs"/>
    <property type="match status" value="1"/>
</dbReference>
<comment type="pathway">
    <text evidence="2">Cofactor biosynthesis; NAD(+) biosynthesis; deamido-NAD(+) from nicotinate D-ribonucleotide: step 1/1.</text>
</comment>
<dbReference type="Proteomes" id="UP000034354">
    <property type="component" value="Unassembled WGS sequence"/>
</dbReference>
<evidence type="ECO:0000256" key="8">
    <source>
        <dbReference type="ARBA" id="ARBA00022777"/>
    </source>
</evidence>
<dbReference type="GO" id="GO:0003951">
    <property type="term" value="F:NAD+ kinase activity"/>
    <property type="evidence" value="ECO:0007669"/>
    <property type="project" value="UniProtKB-EC"/>
</dbReference>
<evidence type="ECO:0000259" key="14">
    <source>
        <dbReference type="Pfam" id="PF01467"/>
    </source>
</evidence>
<accession>A0A0G1MHB4</accession>
<evidence type="ECO:0000256" key="5">
    <source>
        <dbReference type="ARBA" id="ARBA00022679"/>
    </source>
</evidence>
<evidence type="ECO:0000256" key="3">
    <source>
        <dbReference type="ARBA" id="ARBA00012389"/>
    </source>
</evidence>
<keyword evidence="10" id="KW-0521">NADP</keyword>
<comment type="function">
    <text evidence="1">Catalyzes the reversible adenylation of nicotinate mononucleotide (NaMN) to nicotinic acid adenine dinucleotide (NaAD).</text>
</comment>
<dbReference type="EC" id="2.7.7.18" evidence="3"/>
<evidence type="ECO:0000313" key="15">
    <source>
        <dbReference type="EMBL" id="KKU07467.1"/>
    </source>
</evidence>
<feature type="domain" description="Cytidyltransferase-like" evidence="14">
    <location>
        <begin position="5"/>
        <end position="168"/>
    </location>
</feature>
<evidence type="ECO:0000256" key="10">
    <source>
        <dbReference type="ARBA" id="ARBA00022857"/>
    </source>
</evidence>
<dbReference type="InterPro" id="IPR017437">
    <property type="entry name" value="ATP-NAD_kinase_PpnK-typ_C"/>
</dbReference>
<dbReference type="Gene3D" id="2.60.200.30">
    <property type="entry name" value="Probable inorganic polyphosphate/atp-NAD kinase, domain 2"/>
    <property type="match status" value="1"/>
</dbReference>
<dbReference type="AlphaFoldDB" id="A0A0G1MHB4"/>
<evidence type="ECO:0000256" key="11">
    <source>
        <dbReference type="ARBA" id="ARBA00023027"/>
    </source>
</evidence>
<keyword evidence="11" id="KW-0520">NAD</keyword>
<dbReference type="GO" id="GO:0009435">
    <property type="term" value="P:NAD+ biosynthetic process"/>
    <property type="evidence" value="ECO:0007669"/>
    <property type="project" value="UniProtKB-UniPathway"/>
</dbReference>
<dbReference type="GO" id="GO:0004515">
    <property type="term" value="F:nicotinate-nucleotide adenylyltransferase activity"/>
    <property type="evidence" value="ECO:0007669"/>
    <property type="project" value="UniProtKB-EC"/>
</dbReference>
<reference evidence="15 16" key="1">
    <citation type="journal article" date="2015" name="Nature">
        <title>rRNA introns, odd ribosomes, and small enigmatic genomes across a large radiation of phyla.</title>
        <authorList>
            <person name="Brown C.T."/>
            <person name="Hug L.A."/>
            <person name="Thomas B.C."/>
            <person name="Sharon I."/>
            <person name="Castelle C.J."/>
            <person name="Singh A."/>
            <person name="Wilkins M.J."/>
            <person name="Williams K.H."/>
            <person name="Banfield J.F."/>
        </authorList>
    </citation>
    <scope>NUCLEOTIDE SEQUENCE [LARGE SCALE GENOMIC DNA]</scope>
</reference>
<sequence>MRIAFYGGSFNPVTVGHEAAVRILSERFDRVVVVPCGPRPDKRSTDTIDPVYRAAMCDLAFGEFANVEVDLSDLERAHFTPNDEIQEMLEARYPGAEIWHIVGADIVTGGATGNSYIHRVWTKGSRLWNEFNFGIFPRDGSPLNPNDLPPRSEILPATHSVSSSAVREALANGELELVRAFTSPAVFNFVMRHGLYQSWRGPARKNPVLIDLNTVFNIFFDKKNEKAAAMAKTLSESELRIDVENPDVVIVIGGDGTLLTAVRENWRRRRPIIGLNTGHAGFLLNQMTADDFLNRLREGLPTTAYHLPMLFAEGESPEGVKRAGFAFNDVWLERMTTQTAKIEVILERARQRHFELVCDGVLVCLSQGSAAYARAMGNQPVPPESELTFLAGSNVCWPAWWKGALSLSPTTNFEFEVLESAKRPVRLVVDGLDFGPVARASVRRSLVASAELLFAADYDWSEKILELFLPGT</sequence>
<dbReference type="CDD" id="cd02165">
    <property type="entry name" value="NMNAT"/>
    <property type="match status" value="1"/>
</dbReference>
<dbReference type="PANTHER" id="PTHR39321:SF3">
    <property type="entry name" value="PHOSPHOPANTETHEINE ADENYLYLTRANSFERASE"/>
    <property type="match status" value="1"/>
</dbReference>
<dbReference type="Pfam" id="PF01467">
    <property type="entry name" value="CTP_transf_like"/>
    <property type="match status" value="1"/>
</dbReference>
<keyword evidence="7" id="KW-0547">Nucleotide-binding</keyword>
<evidence type="ECO:0000256" key="7">
    <source>
        <dbReference type="ARBA" id="ARBA00022741"/>
    </source>
</evidence>
<evidence type="ECO:0000256" key="9">
    <source>
        <dbReference type="ARBA" id="ARBA00022840"/>
    </source>
</evidence>
<keyword evidence="6" id="KW-0548">Nucleotidyltransferase</keyword>
<dbReference type="InterPro" id="IPR016064">
    <property type="entry name" value="NAD/diacylglycerol_kinase_sf"/>
</dbReference>
<protein>
    <recommendedName>
        <fullName evidence="3">nicotinate-nucleotide adenylyltransferase</fullName>
        <ecNumber evidence="3">2.7.7.18</ecNumber>
    </recommendedName>
</protein>
<organism evidence="15 16">
    <name type="scientific">Candidatus Uhrbacteria bacterium GW2011_GWE2_45_35</name>
    <dbReference type="NCBI Taxonomy" id="1618993"/>
    <lineage>
        <taxon>Bacteria</taxon>
        <taxon>Candidatus Uhriibacteriota</taxon>
    </lineage>
</organism>
<dbReference type="PANTHER" id="PTHR39321">
    <property type="entry name" value="NICOTINATE-NUCLEOTIDE ADENYLYLTRANSFERASE-RELATED"/>
    <property type="match status" value="1"/>
</dbReference>
<dbReference type="Gene3D" id="3.40.50.10330">
    <property type="entry name" value="Probable inorganic polyphosphate/atp-NAD kinase, domain 1"/>
    <property type="match status" value="1"/>
</dbReference>
<name>A0A0G1MHB4_9BACT</name>
<keyword evidence="8 15" id="KW-0418">Kinase</keyword>
<keyword evidence="5" id="KW-0808">Transferase</keyword>
<dbReference type="InterPro" id="IPR005248">
    <property type="entry name" value="NadD/NMNAT"/>
</dbReference>
<dbReference type="GO" id="GO:0005524">
    <property type="term" value="F:ATP binding"/>
    <property type="evidence" value="ECO:0007669"/>
    <property type="project" value="UniProtKB-KW"/>
</dbReference>
<comment type="caution">
    <text evidence="15">The sequence shown here is derived from an EMBL/GenBank/DDBJ whole genome shotgun (WGS) entry which is preliminary data.</text>
</comment>
<evidence type="ECO:0000256" key="6">
    <source>
        <dbReference type="ARBA" id="ARBA00022695"/>
    </source>
</evidence>
<evidence type="ECO:0000256" key="4">
    <source>
        <dbReference type="ARBA" id="ARBA00022642"/>
    </source>
</evidence>
<dbReference type="GO" id="GO:0006741">
    <property type="term" value="P:NADP+ biosynthetic process"/>
    <property type="evidence" value="ECO:0007669"/>
    <property type="project" value="InterPro"/>
</dbReference>
<dbReference type="UniPathway" id="UPA00253">
    <property type="reaction ID" value="UER00332"/>
</dbReference>
<comment type="catalytic activity">
    <reaction evidence="13">
        <text>nicotinate beta-D-ribonucleotide + ATP + H(+) = deamido-NAD(+) + diphosphate</text>
        <dbReference type="Rhea" id="RHEA:22860"/>
        <dbReference type="ChEBI" id="CHEBI:15378"/>
        <dbReference type="ChEBI" id="CHEBI:30616"/>
        <dbReference type="ChEBI" id="CHEBI:33019"/>
        <dbReference type="ChEBI" id="CHEBI:57502"/>
        <dbReference type="ChEBI" id="CHEBI:58437"/>
        <dbReference type="EC" id="2.7.7.18"/>
    </reaction>
</comment>
<keyword evidence="4" id="KW-0662">Pyridine nucleotide biosynthesis</keyword>
<evidence type="ECO:0000256" key="12">
    <source>
        <dbReference type="ARBA" id="ARBA00047925"/>
    </source>
</evidence>
<dbReference type="GO" id="GO:0051287">
    <property type="term" value="F:NAD binding"/>
    <property type="evidence" value="ECO:0007669"/>
    <property type="project" value="UniProtKB-ARBA"/>
</dbReference>
<comment type="catalytic activity">
    <reaction evidence="12">
        <text>NAD(+) + ATP = ADP + NADP(+) + H(+)</text>
        <dbReference type="Rhea" id="RHEA:18629"/>
        <dbReference type="ChEBI" id="CHEBI:15378"/>
        <dbReference type="ChEBI" id="CHEBI:30616"/>
        <dbReference type="ChEBI" id="CHEBI:57540"/>
        <dbReference type="ChEBI" id="CHEBI:58349"/>
        <dbReference type="ChEBI" id="CHEBI:456216"/>
        <dbReference type="EC" id="2.7.1.23"/>
    </reaction>
</comment>
<dbReference type="EMBL" id="LCKW01000029">
    <property type="protein sequence ID" value="KKU07467.1"/>
    <property type="molecule type" value="Genomic_DNA"/>
</dbReference>
<dbReference type="SUPFAM" id="SSF52374">
    <property type="entry name" value="Nucleotidylyl transferase"/>
    <property type="match status" value="1"/>
</dbReference>
<evidence type="ECO:0000256" key="1">
    <source>
        <dbReference type="ARBA" id="ARBA00002324"/>
    </source>
</evidence>
<dbReference type="InterPro" id="IPR017438">
    <property type="entry name" value="ATP-NAD_kinase_N"/>
</dbReference>
<gene>
    <name evidence="15" type="ORF">UX09_C0029G0006</name>
</gene>
<evidence type="ECO:0000256" key="2">
    <source>
        <dbReference type="ARBA" id="ARBA00005019"/>
    </source>
</evidence>
<dbReference type="InterPro" id="IPR014729">
    <property type="entry name" value="Rossmann-like_a/b/a_fold"/>
</dbReference>
<dbReference type="InterPro" id="IPR004821">
    <property type="entry name" value="Cyt_trans-like"/>
</dbReference>
<dbReference type="STRING" id="1618993.UX09_C0029G0006"/>
<evidence type="ECO:0000313" key="16">
    <source>
        <dbReference type="Proteomes" id="UP000034354"/>
    </source>
</evidence>
<dbReference type="InterPro" id="IPR002504">
    <property type="entry name" value="NADK"/>
</dbReference>